<dbReference type="InterPro" id="IPR043128">
    <property type="entry name" value="Rev_trsase/Diguanyl_cyclase"/>
</dbReference>
<dbReference type="CDD" id="cd01949">
    <property type="entry name" value="GGDEF"/>
    <property type="match status" value="1"/>
</dbReference>
<dbReference type="InterPro" id="IPR001633">
    <property type="entry name" value="EAL_dom"/>
</dbReference>
<evidence type="ECO:0000259" key="2">
    <source>
        <dbReference type="PROSITE" id="PS50883"/>
    </source>
</evidence>
<dbReference type="RefSeq" id="WP_114568220.1">
    <property type="nucleotide sequence ID" value="NZ_CABMMS010000001.1"/>
</dbReference>
<gene>
    <name evidence="4" type="ORF">C1877_02030</name>
</gene>
<dbReference type="GO" id="GO:0071111">
    <property type="term" value="F:cyclic-guanylate-specific phosphodiesterase activity"/>
    <property type="evidence" value="ECO:0007669"/>
    <property type="project" value="InterPro"/>
</dbReference>
<name>A0A369M8N7_9ACTN</name>
<organism evidence="4 5">
    <name type="scientific">Gordonibacter pamelaeae</name>
    <dbReference type="NCBI Taxonomy" id="471189"/>
    <lineage>
        <taxon>Bacteria</taxon>
        <taxon>Bacillati</taxon>
        <taxon>Actinomycetota</taxon>
        <taxon>Coriobacteriia</taxon>
        <taxon>Eggerthellales</taxon>
        <taxon>Eggerthellaceae</taxon>
        <taxon>Gordonibacter</taxon>
    </lineage>
</organism>
<reference evidence="4 5" key="1">
    <citation type="journal article" date="2018" name="Elife">
        <title>Discovery and characterization of a prevalent human gut bacterial enzyme sufficient for the inactivation of a family of plant toxins.</title>
        <authorList>
            <person name="Koppel N."/>
            <person name="Bisanz J.E."/>
            <person name="Pandelia M.E."/>
            <person name="Turnbaugh P.J."/>
            <person name="Balskus E.P."/>
        </authorList>
    </citation>
    <scope>NUCLEOTIDE SEQUENCE [LARGE SCALE GENOMIC DNA]</scope>
    <source>
        <strain evidence="4 5">3C</strain>
    </source>
</reference>
<dbReference type="Proteomes" id="UP000254000">
    <property type="component" value="Unassembled WGS sequence"/>
</dbReference>
<dbReference type="PANTHER" id="PTHR33121">
    <property type="entry name" value="CYCLIC DI-GMP PHOSPHODIESTERASE PDEF"/>
    <property type="match status" value="1"/>
</dbReference>
<sequence>MTGDGAGGGNAPSPNEKGGRHGPDALESPRGRRLPGSGLPVGGGGFLPKPERLVSDPSGPRPSGSGGGSAAPLTTLCPERDSLTGLETRNGFLAHVGALVAAHPSVPYALACVDVDRFCAYNARFGHAAGDALLIDLGSAISRVLSPESAGARLHADRFALLVPRPLLDEAVFLTRFSHRPEGAFCSVRSGVYEIGDVAPRPADMLDNALLALRAAKRGAGERRTLTYHRGLREEALFFQDVVREFAPALRDGLIGPRFQPIVSYPGGSVAGVEVLARWKHAEGGRTDPSRFVPVLEEAGFAAELDMHMVVRALVHLKGWVDRGLGTVPVSVNLSRSSLRAPGLPDRMTALLDAYRLPSSLICLEVSEEAWSSDPAQLKAALSRLRDAGFSIAVDDFGAGATSLEDLAGSPVDVIKIDKSFLRSQMSERDGMVVKSLVRLAHDLGLAVVVEGVETEEQALFLKEAGVDRAQGYLYAPPLDRASFEALLGGGGSERGGGSPPLRIGLIPKPRGGRKGAGGGKRPERADEVGVERFFHEEGKG</sequence>
<feature type="region of interest" description="Disordered" evidence="1">
    <location>
        <begin position="1"/>
        <end position="76"/>
    </location>
</feature>
<dbReference type="AlphaFoldDB" id="A0A369M8N7"/>
<dbReference type="Pfam" id="PF00990">
    <property type="entry name" value="GGDEF"/>
    <property type="match status" value="1"/>
</dbReference>
<evidence type="ECO:0000313" key="4">
    <source>
        <dbReference type="EMBL" id="RDB67239.1"/>
    </source>
</evidence>
<dbReference type="GeneID" id="78358492"/>
<proteinExistence type="predicted"/>
<feature type="compositionally biased region" description="Gly residues" evidence="1">
    <location>
        <begin position="490"/>
        <end position="499"/>
    </location>
</feature>
<dbReference type="SUPFAM" id="SSF141868">
    <property type="entry name" value="EAL domain-like"/>
    <property type="match status" value="1"/>
</dbReference>
<dbReference type="Gene3D" id="3.20.20.450">
    <property type="entry name" value="EAL domain"/>
    <property type="match status" value="1"/>
</dbReference>
<feature type="domain" description="EAL" evidence="2">
    <location>
        <begin position="239"/>
        <end position="492"/>
    </location>
</feature>
<feature type="compositionally biased region" description="Basic and acidic residues" evidence="1">
    <location>
        <begin position="521"/>
        <end position="541"/>
    </location>
</feature>
<evidence type="ECO:0008006" key="6">
    <source>
        <dbReference type="Google" id="ProtNLM"/>
    </source>
</evidence>
<evidence type="ECO:0000313" key="5">
    <source>
        <dbReference type="Proteomes" id="UP000254000"/>
    </source>
</evidence>
<dbReference type="SUPFAM" id="SSF55073">
    <property type="entry name" value="Nucleotide cyclase"/>
    <property type="match status" value="1"/>
</dbReference>
<dbReference type="SMART" id="SM00267">
    <property type="entry name" value="GGDEF"/>
    <property type="match status" value="1"/>
</dbReference>
<accession>A0A369M8N7</accession>
<dbReference type="CDD" id="cd01948">
    <property type="entry name" value="EAL"/>
    <property type="match status" value="1"/>
</dbReference>
<protein>
    <recommendedName>
        <fullName evidence="6">GGDEF domain-containing protein</fullName>
    </recommendedName>
</protein>
<dbReference type="PROSITE" id="PS50883">
    <property type="entry name" value="EAL"/>
    <property type="match status" value="1"/>
</dbReference>
<dbReference type="EMBL" id="PPTS01000001">
    <property type="protein sequence ID" value="RDB67239.1"/>
    <property type="molecule type" value="Genomic_DNA"/>
</dbReference>
<dbReference type="SMART" id="SM00052">
    <property type="entry name" value="EAL"/>
    <property type="match status" value="1"/>
</dbReference>
<feature type="compositionally biased region" description="Gly residues" evidence="1">
    <location>
        <begin position="1"/>
        <end position="10"/>
    </location>
</feature>
<dbReference type="PANTHER" id="PTHR33121:SF70">
    <property type="entry name" value="SIGNALING PROTEIN YKOW"/>
    <property type="match status" value="1"/>
</dbReference>
<dbReference type="PROSITE" id="PS50887">
    <property type="entry name" value="GGDEF"/>
    <property type="match status" value="1"/>
</dbReference>
<comment type="caution">
    <text evidence="4">The sequence shown here is derived from an EMBL/GenBank/DDBJ whole genome shotgun (WGS) entry which is preliminary data.</text>
</comment>
<feature type="compositionally biased region" description="Basic and acidic residues" evidence="1">
    <location>
        <begin position="17"/>
        <end position="30"/>
    </location>
</feature>
<evidence type="ECO:0000259" key="3">
    <source>
        <dbReference type="PROSITE" id="PS50887"/>
    </source>
</evidence>
<dbReference type="InterPro" id="IPR000160">
    <property type="entry name" value="GGDEF_dom"/>
</dbReference>
<dbReference type="OrthoDB" id="23692at2"/>
<dbReference type="InterPro" id="IPR029787">
    <property type="entry name" value="Nucleotide_cyclase"/>
</dbReference>
<keyword evidence="5" id="KW-1185">Reference proteome</keyword>
<dbReference type="Pfam" id="PF00563">
    <property type="entry name" value="EAL"/>
    <property type="match status" value="1"/>
</dbReference>
<evidence type="ECO:0000256" key="1">
    <source>
        <dbReference type="SAM" id="MobiDB-lite"/>
    </source>
</evidence>
<dbReference type="Gene3D" id="3.30.70.270">
    <property type="match status" value="1"/>
</dbReference>
<dbReference type="InterPro" id="IPR050706">
    <property type="entry name" value="Cyclic-di-GMP_PDE-like"/>
</dbReference>
<dbReference type="InterPro" id="IPR035919">
    <property type="entry name" value="EAL_sf"/>
</dbReference>
<feature type="region of interest" description="Disordered" evidence="1">
    <location>
        <begin position="490"/>
        <end position="541"/>
    </location>
</feature>
<feature type="domain" description="GGDEF" evidence="3">
    <location>
        <begin position="106"/>
        <end position="230"/>
    </location>
</feature>